<accession>A0A8C5EE35</accession>
<proteinExistence type="predicted"/>
<dbReference type="GO" id="GO:0000978">
    <property type="term" value="F:RNA polymerase II cis-regulatory region sequence-specific DNA binding"/>
    <property type="evidence" value="ECO:0007669"/>
    <property type="project" value="TreeGrafter"/>
</dbReference>
<protein>
    <recommendedName>
        <fullName evidence="3">Forkhead box protein G1</fullName>
    </recommendedName>
</protein>
<dbReference type="PRINTS" id="PR00053">
    <property type="entry name" value="FORKHEAD"/>
</dbReference>
<dbReference type="InterPro" id="IPR036390">
    <property type="entry name" value="WH_DNA-bd_sf"/>
</dbReference>
<feature type="region of interest" description="Disordered" evidence="5">
    <location>
        <begin position="164"/>
        <end position="186"/>
    </location>
</feature>
<reference evidence="7" key="2">
    <citation type="submission" date="2025-08" db="UniProtKB">
        <authorList>
            <consortium name="Ensembl"/>
        </authorList>
    </citation>
    <scope>IDENTIFICATION</scope>
</reference>
<evidence type="ECO:0000259" key="6">
    <source>
        <dbReference type="PROSITE" id="PS50039"/>
    </source>
</evidence>
<dbReference type="InterPro" id="IPR018122">
    <property type="entry name" value="TF_fork_head_CS_1"/>
</dbReference>
<feature type="domain" description="Fork-head" evidence="6">
    <location>
        <begin position="18"/>
        <end position="112"/>
    </location>
</feature>
<dbReference type="InterPro" id="IPR030456">
    <property type="entry name" value="TF_fork_head_CS_2"/>
</dbReference>
<organism evidence="7 8">
    <name type="scientific">Gouania willdenowi</name>
    <name type="common">Blunt-snouted clingfish</name>
    <name type="synonym">Lepadogaster willdenowi</name>
    <dbReference type="NCBI Taxonomy" id="441366"/>
    <lineage>
        <taxon>Eukaryota</taxon>
        <taxon>Metazoa</taxon>
        <taxon>Chordata</taxon>
        <taxon>Craniata</taxon>
        <taxon>Vertebrata</taxon>
        <taxon>Euteleostomi</taxon>
        <taxon>Actinopterygii</taxon>
        <taxon>Neopterygii</taxon>
        <taxon>Teleostei</taxon>
        <taxon>Neoteleostei</taxon>
        <taxon>Acanthomorphata</taxon>
        <taxon>Ovalentaria</taxon>
        <taxon>Blenniimorphae</taxon>
        <taxon>Blenniiformes</taxon>
        <taxon>Gobiesocoidei</taxon>
        <taxon>Gobiesocidae</taxon>
        <taxon>Gobiesocinae</taxon>
        <taxon>Gouania</taxon>
    </lineage>
</organism>
<dbReference type="SUPFAM" id="SSF46785">
    <property type="entry name" value="Winged helix' DNA-binding domain"/>
    <property type="match status" value="1"/>
</dbReference>
<evidence type="ECO:0000256" key="5">
    <source>
        <dbReference type="SAM" id="MobiDB-lite"/>
    </source>
</evidence>
<dbReference type="GO" id="GO:0000981">
    <property type="term" value="F:DNA-binding transcription factor activity, RNA polymerase II-specific"/>
    <property type="evidence" value="ECO:0007669"/>
    <property type="project" value="TreeGrafter"/>
</dbReference>
<dbReference type="Pfam" id="PF00250">
    <property type="entry name" value="Forkhead"/>
    <property type="match status" value="1"/>
</dbReference>
<evidence type="ECO:0000256" key="1">
    <source>
        <dbReference type="ARBA" id="ARBA00004123"/>
    </source>
</evidence>
<dbReference type="AlphaFoldDB" id="A0A8C5EE35"/>
<dbReference type="PROSITE" id="PS00657">
    <property type="entry name" value="FORK_HEAD_1"/>
    <property type="match status" value="1"/>
</dbReference>
<evidence type="ECO:0000313" key="7">
    <source>
        <dbReference type="Ensembl" id="ENSGWIP00000020467.1"/>
    </source>
</evidence>
<feature type="DNA-binding region" description="Fork-head" evidence="4">
    <location>
        <begin position="18"/>
        <end position="112"/>
    </location>
</feature>
<evidence type="ECO:0000256" key="3">
    <source>
        <dbReference type="ARBA" id="ARBA00034868"/>
    </source>
</evidence>
<keyword evidence="4" id="KW-0539">Nucleus</keyword>
<sequence length="192" mass="21613">MQPVPLVEVDYKTNPNVRPPHSYTCLIFMAMQASEQHEVPLSTIYKWIKENFCYYRHAKPSWQNSIRHFLSLKKCFKNVPRQKDKSGKGRVWQIDPEHLDMFVNRIYRPRELLQGYQGTANTSSFIEGVTPNASAVSPSASGPTAFGESGSVLDVILRAVRGRRGAAMGGGHSGDRDRTPNPGSRLSNIYFI</sequence>
<dbReference type="Ensembl" id="ENSGWIT00000022485.1">
    <property type="protein sequence ID" value="ENSGWIP00000020467.1"/>
    <property type="gene ID" value="ENSGWIG00000011080.1"/>
</dbReference>
<dbReference type="Proteomes" id="UP000694680">
    <property type="component" value="Chromosome 14"/>
</dbReference>
<dbReference type="PANTHER" id="PTHR46805:SF3">
    <property type="entry name" value="FORKHEAD BOX PROTEIN J1-B"/>
    <property type="match status" value="1"/>
</dbReference>
<reference evidence="7" key="1">
    <citation type="submission" date="2020-06" db="EMBL/GenBank/DDBJ databases">
        <authorList>
            <consortium name="Wellcome Sanger Institute Data Sharing"/>
        </authorList>
    </citation>
    <scope>NUCLEOTIDE SEQUENCE [LARGE SCALE GENOMIC DNA]</scope>
</reference>
<keyword evidence="8" id="KW-1185">Reference proteome</keyword>
<name>A0A8C5EE35_GOUWI</name>
<evidence type="ECO:0000256" key="4">
    <source>
        <dbReference type="PROSITE-ProRule" id="PRU00089"/>
    </source>
</evidence>
<dbReference type="PROSITE" id="PS00658">
    <property type="entry name" value="FORK_HEAD_2"/>
    <property type="match status" value="1"/>
</dbReference>
<dbReference type="SMART" id="SM00339">
    <property type="entry name" value="FH"/>
    <property type="match status" value="1"/>
</dbReference>
<reference evidence="7" key="3">
    <citation type="submission" date="2025-09" db="UniProtKB">
        <authorList>
            <consortium name="Ensembl"/>
        </authorList>
    </citation>
    <scope>IDENTIFICATION</scope>
</reference>
<dbReference type="PROSITE" id="PS50039">
    <property type="entry name" value="FORK_HEAD_3"/>
    <property type="match status" value="1"/>
</dbReference>
<dbReference type="FunFam" id="1.10.10.10:FF:000135">
    <property type="entry name" value="forkhead box protein G1"/>
    <property type="match status" value="1"/>
</dbReference>
<dbReference type="InterPro" id="IPR036388">
    <property type="entry name" value="WH-like_DNA-bd_sf"/>
</dbReference>
<dbReference type="InterPro" id="IPR047513">
    <property type="entry name" value="FOXJ1"/>
</dbReference>
<dbReference type="Gene3D" id="1.10.10.10">
    <property type="entry name" value="Winged helix-like DNA-binding domain superfamily/Winged helix DNA-binding domain"/>
    <property type="match status" value="1"/>
</dbReference>
<dbReference type="GO" id="GO:0005634">
    <property type="term" value="C:nucleus"/>
    <property type="evidence" value="ECO:0007669"/>
    <property type="project" value="UniProtKB-SubCell"/>
</dbReference>
<comment type="subcellular location">
    <subcellularLocation>
        <location evidence="1 4">Nucleus</location>
    </subcellularLocation>
</comment>
<evidence type="ECO:0000256" key="2">
    <source>
        <dbReference type="ARBA" id="ARBA00023125"/>
    </source>
</evidence>
<evidence type="ECO:0000313" key="8">
    <source>
        <dbReference type="Proteomes" id="UP000694680"/>
    </source>
</evidence>
<keyword evidence="2 4" id="KW-0238">DNA-binding</keyword>
<dbReference type="PANTHER" id="PTHR46805">
    <property type="entry name" value="FORKHEAD BOX PROTEIN J1"/>
    <property type="match status" value="1"/>
</dbReference>
<dbReference type="InterPro" id="IPR001766">
    <property type="entry name" value="Fork_head_dom"/>
</dbReference>